<evidence type="ECO:0000313" key="3">
    <source>
        <dbReference type="Proteomes" id="UP000000600"/>
    </source>
</evidence>
<feature type="compositionally biased region" description="Gly residues" evidence="1">
    <location>
        <begin position="149"/>
        <end position="162"/>
    </location>
</feature>
<sequence length="693" mass="79406">MVLSNDETFELTFVDPFRQCKGKPLEYKHIMTPEGICVIGEVDQHFILNVECKDKGVYGIRVIVDGFTLPGKKTFKSKCKVQGFTNSDGNINCFKFQRPKSDPESTNVFKRNVYRPPWDMSQNDYRDYPGGAGEIIVKIYETKQEENTQGGGGGGGPRGGGAKKSQDPMFVEVTKNDSKSAEDQCLGISQGNVIELPPRQAFDDSRPPKPFKDVIVYEHIVQSFRIIYFDAASLVEKGFVKLNCHNHIAYLTEEFFQGNEAALIQVLQTLIESGQKDKEESDIQQTANVLVERLDYYFSGELLNIFLNKENQEQLQLDPGSRAQYLESELIKLMESWPDFFLNLGMGAFGIKNKYDQKLYIEKIQEKGFGFGFGVWVWGWGWVMIQVWDYESNNILYLRIRFHTIIYYSMFIFNCKIAPYTLSSQKINLDKASLKNKTALSLAVPKFKCSALFCTDIKTQELCDNTGECVWNNNGACELFSGCGSYQVDKKEDCLLKSTQTKFCTYDEEQQSNGKYNCINDLSKSGGSFMTCFTLNDESLCNQYEYAVCTWRSFQQCQDESDEVNLCQQYQYCIGEESKDCADLSGFEDKCDKRANYCKWVKDNSTCMEKECSDYTSEADCKSILTDDLKRAKPCTWETEQCIQGFNLTKLNKYNCLIDSLNTSMWNEVEQRCQSCKFEKLLNFIIFVMLLLQ</sequence>
<dbReference type="KEGG" id="ptm:GSPATT00013763001"/>
<dbReference type="Proteomes" id="UP000000600">
    <property type="component" value="Unassembled WGS sequence"/>
</dbReference>
<dbReference type="AlphaFoldDB" id="A0D5L6"/>
<accession>A0D5L6</accession>
<dbReference type="HOGENOM" id="CLU_397661_0_0_1"/>
<dbReference type="RefSeq" id="XP_001445730.1">
    <property type="nucleotide sequence ID" value="XM_001445693.2"/>
</dbReference>
<dbReference type="GeneID" id="5031514"/>
<evidence type="ECO:0000313" key="2">
    <source>
        <dbReference type="EMBL" id="CAK78333.1"/>
    </source>
</evidence>
<keyword evidence="3" id="KW-1185">Reference proteome</keyword>
<gene>
    <name evidence="2" type="ORF">GSPATT00013763001</name>
</gene>
<organism evidence="2 3">
    <name type="scientific">Paramecium tetraurelia</name>
    <dbReference type="NCBI Taxonomy" id="5888"/>
    <lineage>
        <taxon>Eukaryota</taxon>
        <taxon>Sar</taxon>
        <taxon>Alveolata</taxon>
        <taxon>Ciliophora</taxon>
        <taxon>Intramacronucleata</taxon>
        <taxon>Oligohymenophorea</taxon>
        <taxon>Peniculida</taxon>
        <taxon>Parameciidae</taxon>
        <taxon>Paramecium</taxon>
    </lineage>
</organism>
<protein>
    <submittedName>
        <fullName evidence="2">Uncharacterized protein</fullName>
    </submittedName>
</protein>
<feature type="region of interest" description="Disordered" evidence="1">
    <location>
        <begin position="144"/>
        <end position="166"/>
    </location>
</feature>
<proteinExistence type="predicted"/>
<dbReference type="InParanoid" id="A0D5L6"/>
<reference evidence="2 3" key="1">
    <citation type="journal article" date="2006" name="Nature">
        <title>Global trends of whole-genome duplications revealed by the ciliate Paramecium tetraurelia.</title>
        <authorList>
            <consortium name="Genoscope"/>
            <person name="Aury J.-M."/>
            <person name="Jaillon O."/>
            <person name="Duret L."/>
            <person name="Noel B."/>
            <person name="Jubin C."/>
            <person name="Porcel B.M."/>
            <person name="Segurens B."/>
            <person name="Daubin V."/>
            <person name="Anthouard V."/>
            <person name="Aiach N."/>
            <person name="Arnaiz O."/>
            <person name="Billaut A."/>
            <person name="Beisson J."/>
            <person name="Blanc I."/>
            <person name="Bouhouche K."/>
            <person name="Camara F."/>
            <person name="Duharcourt S."/>
            <person name="Guigo R."/>
            <person name="Gogendeau D."/>
            <person name="Katinka M."/>
            <person name="Keller A.-M."/>
            <person name="Kissmehl R."/>
            <person name="Klotz C."/>
            <person name="Koll F."/>
            <person name="Le Moue A."/>
            <person name="Lepere C."/>
            <person name="Malinsky S."/>
            <person name="Nowacki M."/>
            <person name="Nowak J.K."/>
            <person name="Plattner H."/>
            <person name="Poulain J."/>
            <person name="Ruiz F."/>
            <person name="Serrano V."/>
            <person name="Zagulski M."/>
            <person name="Dessen P."/>
            <person name="Betermier M."/>
            <person name="Weissenbach J."/>
            <person name="Scarpelli C."/>
            <person name="Schachter V."/>
            <person name="Sperling L."/>
            <person name="Meyer E."/>
            <person name="Cohen J."/>
            <person name="Wincker P."/>
        </authorList>
    </citation>
    <scope>NUCLEOTIDE SEQUENCE [LARGE SCALE GENOMIC DNA]</scope>
    <source>
        <strain evidence="2 3">Stock d4-2</strain>
    </source>
</reference>
<name>A0D5L6_PARTE</name>
<evidence type="ECO:0000256" key="1">
    <source>
        <dbReference type="SAM" id="MobiDB-lite"/>
    </source>
</evidence>
<dbReference type="EMBL" id="CT868307">
    <property type="protein sequence ID" value="CAK78333.1"/>
    <property type="molecule type" value="Genomic_DNA"/>
</dbReference>